<sequence length="260" mass="30341">MTKPPHELIERFQKEGKDTSNNVTVASKILKKYKTDPQRLEKKKKKKRNQERHQERLAKKKRRDEDACKRRFELASSPKSIPRKQRYRKTRQLAAQEAAKNTQVDINKCKMEANWGRRLVSIMEKEGAGAIFAIFLVKTSSWWCKKSSESDRNAIFKAPSWNISPDDHFRASKLFIEEQLRRGWSYERLCECKGALIEEIRKHVDWPELRNGRIQRKPEALDGWEKSDNELDKLLGELFDCASWDWEGAQSPAAPPSTGA</sequence>
<organism evidence="2 3">
    <name type="scientific">Trematosphaeria pertusa</name>
    <dbReference type="NCBI Taxonomy" id="390896"/>
    <lineage>
        <taxon>Eukaryota</taxon>
        <taxon>Fungi</taxon>
        <taxon>Dikarya</taxon>
        <taxon>Ascomycota</taxon>
        <taxon>Pezizomycotina</taxon>
        <taxon>Dothideomycetes</taxon>
        <taxon>Pleosporomycetidae</taxon>
        <taxon>Pleosporales</taxon>
        <taxon>Massarineae</taxon>
        <taxon>Trematosphaeriaceae</taxon>
        <taxon>Trematosphaeria</taxon>
    </lineage>
</organism>
<protein>
    <submittedName>
        <fullName evidence="2">Uncharacterized protein</fullName>
    </submittedName>
</protein>
<keyword evidence="3" id="KW-1185">Reference proteome</keyword>
<dbReference type="Proteomes" id="UP000800094">
    <property type="component" value="Unassembled WGS sequence"/>
</dbReference>
<feature type="compositionally biased region" description="Basic residues" evidence="1">
    <location>
        <begin position="41"/>
        <end position="50"/>
    </location>
</feature>
<gene>
    <name evidence="2" type="ORF">BU26DRAFT_499965</name>
</gene>
<dbReference type="EMBL" id="ML987190">
    <property type="protein sequence ID" value="KAF2254147.1"/>
    <property type="molecule type" value="Genomic_DNA"/>
</dbReference>
<proteinExistence type="predicted"/>
<evidence type="ECO:0000256" key="1">
    <source>
        <dbReference type="SAM" id="MobiDB-lite"/>
    </source>
</evidence>
<dbReference type="RefSeq" id="XP_033689151.1">
    <property type="nucleotide sequence ID" value="XM_033826449.1"/>
</dbReference>
<evidence type="ECO:0000313" key="2">
    <source>
        <dbReference type="EMBL" id="KAF2254147.1"/>
    </source>
</evidence>
<dbReference type="AlphaFoldDB" id="A0A6A6IVP4"/>
<feature type="compositionally biased region" description="Basic and acidic residues" evidence="1">
    <location>
        <begin position="51"/>
        <end position="67"/>
    </location>
</feature>
<reference evidence="2" key="1">
    <citation type="journal article" date="2020" name="Stud. Mycol.">
        <title>101 Dothideomycetes genomes: a test case for predicting lifestyles and emergence of pathogens.</title>
        <authorList>
            <person name="Haridas S."/>
            <person name="Albert R."/>
            <person name="Binder M."/>
            <person name="Bloem J."/>
            <person name="Labutti K."/>
            <person name="Salamov A."/>
            <person name="Andreopoulos B."/>
            <person name="Baker S."/>
            <person name="Barry K."/>
            <person name="Bills G."/>
            <person name="Bluhm B."/>
            <person name="Cannon C."/>
            <person name="Castanera R."/>
            <person name="Culley D."/>
            <person name="Daum C."/>
            <person name="Ezra D."/>
            <person name="Gonzalez J."/>
            <person name="Henrissat B."/>
            <person name="Kuo A."/>
            <person name="Liang C."/>
            <person name="Lipzen A."/>
            <person name="Lutzoni F."/>
            <person name="Magnuson J."/>
            <person name="Mondo S."/>
            <person name="Nolan M."/>
            <person name="Ohm R."/>
            <person name="Pangilinan J."/>
            <person name="Park H.-J."/>
            <person name="Ramirez L."/>
            <person name="Alfaro M."/>
            <person name="Sun H."/>
            <person name="Tritt A."/>
            <person name="Yoshinaga Y."/>
            <person name="Zwiers L.-H."/>
            <person name="Turgeon B."/>
            <person name="Goodwin S."/>
            <person name="Spatafora J."/>
            <person name="Crous P."/>
            <person name="Grigoriev I."/>
        </authorList>
    </citation>
    <scope>NUCLEOTIDE SEQUENCE</scope>
    <source>
        <strain evidence="2">CBS 122368</strain>
    </source>
</reference>
<dbReference type="GeneID" id="54579779"/>
<feature type="region of interest" description="Disordered" evidence="1">
    <location>
        <begin position="12"/>
        <end position="67"/>
    </location>
</feature>
<name>A0A6A6IVP4_9PLEO</name>
<accession>A0A6A6IVP4</accession>
<evidence type="ECO:0000313" key="3">
    <source>
        <dbReference type="Proteomes" id="UP000800094"/>
    </source>
</evidence>